<gene>
    <name evidence="12" type="ORF">D3273_05960</name>
</gene>
<comment type="similarity">
    <text evidence="2">Belongs to the membrane fusion protein (MFP) (TC 8.A.1) family.</text>
</comment>
<keyword evidence="6" id="KW-0472">Membrane</keyword>
<dbReference type="OrthoDB" id="9783047at2"/>
<dbReference type="InterPro" id="IPR058627">
    <property type="entry name" value="MdtA-like_C"/>
</dbReference>
<dbReference type="Pfam" id="PF25876">
    <property type="entry name" value="HH_MFP_RND"/>
    <property type="match status" value="1"/>
</dbReference>
<dbReference type="Gene3D" id="1.10.287.470">
    <property type="entry name" value="Helix hairpin bin"/>
    <property type="match status" value="1"/>
</dbReference>
<feature type="region of interest" description="Disordered" evidence="7">
    <location>
        <begin position="19"/>
        <end position="67"/>
    </location>
</feature>
<dbReference type="AlphaFoldDB" id="A0A4Q2UDV9"/>
<dbReference type="GO" id="GO:1990281">
    <property type="term" value="C:efflux pump complex"/>
    <property type="evidence" value="ECO:0007669"/>
    <property type="project" value="TreeGrafter"/>
</dbReference>
<dbReference type="Gene3D" id="2.40.50.100">
    <property type="match status" value="1"/>
</dbReference>
<dbReference type="InterPro" id="IPR058626">
    <property type="entry name" value="MdtA-like_b-barrel"/>
</dbReference>
<evidence type="ECO:0000259" key="9">
    <source>
        <dbReference type="Pfam" id="PF25917"/>
    </source>
</evidence>
<feature type="domain" description="Multidrug resistance protein MdtA-like alpha-helical hairpin" evidence="8">
    <location>
        <begin position="209"/>
        <end position="278"/>
    </location>
</feature>
<evidence type="ECO:0000256" key="6">
    <source>
        <dbReference type="ARBA" id="ARBA00023136"/>
    </source>
</evidence>
<dbReference type="InterPro" id="IPR058625">
    <property type="entry name" value="MdtA-like_BSH"/>
</dbReference>
<organism evidence="12 13">
    <name type="scientific">Lichenibacterium minor</name>
    <dbReference type="NCBI Taxonomy" id="2316528"/>
    <lineage>
        <taxon>Bacteria</taxon>
        <taxon>Pseudomonadati</taxon>
        <taxon>Pseudomonadota</taxon>
        <taxon>Alphaproteobacteria</taxon>
        <taxon>Hyphomicrobiales</taxon>
        <taxon>Lichenihabitantaceae</taxon>
        <taxon>Lichenibacterium</taxon>
    </lineage>
</organism>
<comment type="subcellular location">
    <subcellularLocation>
        <location evidence="1">Cell membrane</location>
    </subcellularLocation>
</comment>
<dbReference type="Gene3D" id="2.40.30.170">
    <property type="match status" value="1"/>
</dbReference>
<dbReference type="Proteomes" id="UP000290759">
    <property type="component" value="Unassembled WGS sequence"/>
</dbReference>
<evidence type="ECO:0000256" key="4">
    <source>
        <dbReference type="ARBA" id="ARBA00022475"/>
    </source>
</evidence>
<dbReference type="NCBIfam" id="TIGR01730">
    <property type="entry name" value="RND_mfp"/>
    <property type="match status" value="1"/>
</dbReference>
<evidence type="ECO:0000256" key="1">
    <source>
        <dbReference type="ARBA" id="ARBA00004236"/>
    </source>
</evidence>
<name>A0A4Q2UDV9_9HYPH</name>
<dbReference type="Pfam" id="PF25944">
    <property type="entry name" value="Beta-barrel_RND"/>
    <property type="match status" value="1"/>
</dbReference>
<dbReference type="Gene3D" id="2.40.420.20">
    <property type="match status" value="1"/>
</dbReference>
<keyword evidence="3" id="KW-0813">Transport</keyword>
<evidence type="ECO:0000256" key="2">
    <source>
        <dbReference type="ARBA" id="ARBA00009477"/>
    </source>
</evidence>
<reference evidence="12 13" key="2">
    <citation type="submission" date="2019-02" db="EMBL/GenBank/DDBJ databases">
        <title>'Lichenibacterium ramalinii' gen. nov. sp. nov., 'Lichenibacterium minor' gen. nov. sp. nov.</title>
        <authorList>
            <person name="Pankratov T."/>
        </authorList>
    </citation>
    <scope>NUCLEOTIDE SEQUENCE [LARGE SCALE GENOMIC DNA]</scope>
    <source>
        <strain evidence="12 13">RmlP026</strain>
    </source>
</reference>
<reference evidence="12 13" key="1">
    <citation type="submission" date="2018-12" db="EMBL/GenBank/DDBJ databases">
        <authorList>
            <person name="Grouzdev D.S."/>
            <person name="Krutkina M.S."/>
        </authorList>
    </citation>
    <scope>NUCLEOTIDE SEQUENCE [LARGE SCALE GENOMIC DNA]</scope>
    <source>
        <strain evidence="12 13">RmlP026</strain>
    </source>
</reference>
<evidence type="ECO:0000259" key="11">
    <source>
        <dbReference type="Pfam" id="PF25967"/>
    </source>
</evidence>
<evidence type="ECO:0000259" key="8">
    <source>
        <dbReference type="Pfam" id="PF25876"/>
    </source>
</evidence>
<comment type="caution">
    <text evidence="12">The sequence shown here is derived from an EMBL/GenBank/DDBJ whole genome shotgun (WGS) entry which is preliminary data.</text>
</comment>
<evidence type="ECO:0000256" key="7">
    <source>
        <dbReference type="SAM" id="MobiDB-lite"/>
    </source>
</evidence>
<evidence type="ECO:0000313" key="12">
    <source>
        <dbReference type="EMBL" id="RYC32995.1"/>
    </source>
</evidence>
<dbReference type="PANTHER" id="PTHR30469">
    <property type="entry name" value="MULTIDRUG RESISTANCE PROTEIN MDTA"/>
    <property type="match status" value="1"/>
</dbReference>
<feature type="domain" description="Multidrug resistance protein MdtA-like barrel-sandwich hybrid" evidence="9">
    <location>
        <begin position="168"/>
        <end position="310"/>
    </location>
</feature>
<protein>
    <submittedName>
        <fullName evidence="12">Efflux RND transporter periplasmic adaptor subunit</fullName>
    </submittedName>
</protein>
<evidence type="ECO:0000313" key="13">
    <source>
        <dbReference type="Proteomes" id="UP000290759"/>
    </source>
</evidence>
<feature type="domain" description="Multidrug resistance protein MdtA-like C-terminal permuted SH3" evidence="11">
    <location>
        <begin position="401"/>
        <end position="459"/>
    </location>
</feature>
<dbReference type="Pfam" id="PF25917">
    <property type="entry name" value="BSH_RND"/>
    <property type="match status" value="1"/>
</dbReference>
<evidence type="ECO:0000256" key="5">
    <source>
        <dbReference type="ARBA" id="ARBA00022519"/>
    </source>
</evidence>
<dbReference type="PANTHER" id="PTHR30469:SF36">
    <property type="entry name" value="BLL3903 PROTEIN"/>
    <property type="match status" value="1"/>
</dbReference>
<dbReference type="Pfam" id="PF25967">
    <property type="entry name" value="RND-MFP_C"/>
    <property type="match status" value="1"/>
</dbReference>
<evidence type="ECO:0000256" key="3">
    <source>
        <dbReference type="ARBA" id="ARBA00022448"/>
    </source>
</evidence>
<keyword evidence="4" id="KW-1003">Cell membrane</keyword>
<dbReference type="SUPFAM" id="SSF111369">
    <property type="entry name" value="HlyD-like secretion proteins"/>
    <property type="match status" value="1"/>
</dbReference>
<sequence length="484" mass="52469">MNKFLVDTPRSLALIVGHEKDRRRPHRRRWSTSAPTPAVPRSRARQANRSRPFTAMSGPPCPTAGTEVAWRRSIPRRCRGKPMSERPRRTSLRLFTLALLCAGAGYCYYDWNRVGPAVQAGIDRVHPKPEVAKAAPKEAPAVPVSAAEAKLGSFPEILTSLGTVQPYNTVLVRSRVDGQVVTINFDEGQIVHQGDLLVQIDPRPYQAALDQAKAKRQQDQANLDNTKRDLARSQSLIGNNYVTRQTLDTQTSSVAQLTAQVASDDAAIENATTQLSYATIKAPITGRVGFRLVDQGNIVNASSATGIVSIAQVEPISVVFTEPETTLAEITEGRKAGPMPVQALSSDGSRTLADGMLETFNNEIDTSSGTIRLKGTFANTDHKLWPGLSVSTKLRVKTLQDVVLIPFSAVQHGPNGLYAFVIGGDDKVEVRPIKVSFSDDTQAVVSDGLKSGERIVTAGQYRLQAHTPVRIVPDAGVKTAQRDS</sequence>
<dbReference type="GO" id="GO:0015562">
    <property type="term" value="F:efflux transmembrane transporter activity"/>
    <property type="evidence" value="ECO:0007669"/>
    <property type="project" value="TreeGrafter"/>
</dbReference>
<dbReference type="InterPro" id="IPR006143">
    <property type="entry name" value="RND_pump_MFP"/>
</dbReference>
<feature type="domain" description="Multidrug resistance protein MdtA-like beta-barrel" evidence="10">
    <location>
        <begin position="315"/>
        <end position="397"/>
    </location>
</feature>
<keyword evidence="5" id="KW-0997">Cell inner membrane</keyword>
<keyword evidence="13" id="KW-1185">Reference proteome</keyword>
<dbReference type="EMBL" id="QYBB01000004">
    <property type="protein sequence ID" value="RYC32995.1"/>
    <property type="molecule type" value="Genomic_DNA"/>
</dbReference>
<dbReference type="InterPro" id="IPR058624">
    <property type="entry name" value="MdtA-like_HH"/>
</dbReference>
<accession>A0A4Q2UDV9</accession>
<evidence type="ECO:0000259" key="10">
    <source>
        <dbReference type="Pfam" id="PF25944"/>
    </source>
</evidence>
<proteinExistence type="inferred from homology"/>